<keyword evidence="2 7" id="KW-0378">Hydrolase</keyword>
<dbReference type="GO" id="GO:0008061">
    <property type="term" value="F:chitin binding"/>
    <property type="evidence" value="ECO:0007669"/>
    <property type="project" value="InterPro"/>
</dbReference>
<dbReference type="SUPFAM" id="SSF51445">
    <property type="entry name" value="(Trans)glycosidases"/>
    <property type="match status" value="1"/>
</dbReference>
<dbReference type="PROSITE" id="PS01095">
    <property type="entry name" value="GH18_1"/>
    <property type="match status" value="1"/>
</dbReference>
<feature type="region of interest" description="Disordered" evidence="9">
    <location>
        <begin position="345"/>
        <end position="365"/>
    </location>
</feature>
<evidence type="ECO:0000256" key="1">
    <source>
        <dbReference type="ARBA" id="ARBA00000822"/>
    </source>
</evidence>
<evidence type="ECO:0000256" key="7">
    <source>
        <dbReference type="RuleBase" id="RU000489"/>
    </source>
</evidence>
<keyword evidence="6" id="KW-0624">Polysaccharide degradation</keyword>
<evidence type="ECO:0000256" key="8">
    <source>
        <dbReference type="RuleBase" id="RU004453"/>
    </source>
</evidence>
<keyword evidence="3" id="KW-0146">Chitin degradation</keyword>
<evidence type="ECO:0000313" key="11">
    <source>
        <dbReference type="EMBL" id="CEQ40531.1"/>
    </source>
</evidence>
<evidence type="ECO:0000256" key="9">
    <source>
        <dbReference type="SAM" id="MobiDB-lite"/>
    </source>
</evidence>
<dbReference type="PANTHER" id="PTHR11177:SF317">
    <property type="entry name" value="CHITINASE 12-RELATED"/>
    <property type="match status" value="1"/>
</dbReference>
<dbReference type="GO" id="GO:0006032">
    <property type="term" value="P:chitin catabolic process"/>
    <property type="evidence" value="ECO:0007669"/>
    <property type="project" value="UniProtKB-KW"/>
</dbReference>
<comment type="catalytic activity">
    <reaction evidence="1">
        <text>Random endo-hydrolysis of N-acetyl-beta-D-glucosaminide (1-&gt;4)-beta-linkages in chitin and chitodextrins.</text>
        <dbReference type="EC" id="3.2.1.14"/>
    </reaction>
</comment>
<dbReference type="InterPro" id="IPR029070">
    <property type="entry name" value="Chitinase_insertion_sf"/>
</dbReference>
<keyword evidence="4" id="KW-0119">Carbohydrate metabolism</keyword>
<evidence type="ECO:0000256" key="3">
    <source>
        <dbReference type="ARBA" id="ARBA00023024"/>
    </source>
</evidence>
<dbReference type="InterPro" id="IPR001223">
    <property type="entry name" value="Glyco_hydro18_cat"/>
</dbReference>
<dbReference type="InterPro" id="IPR001579">
    <property type="entry name" value="Glyco_hydro_18_chit_AS"/>
</dbReference>
<evidence type="ECO:0000256" key="6">
    <source>
        <dbReference type="ARBA" id="ARBA00023326"/>
    </source>
</evidence>
<organism evidence="11 12">
    <name type="scientific">Sporidiobolus salmonicolor</name>
    <name type="common">Yeast-like fungus</name>
    <name type="synonym">Sporobolomyces salmonicolor</name>
    <dbReference type="NCBI Taxonomy" id="5005"/>
    <lineage>
        <taxon>Eukaryota</taxon>
        <taxon>Fungi</taxon>
        <taxon>Dikarya</taxon>
        <taxon>Basidiomycota</taxon>
        <taxon>Pucciniomycotina</taxon>
        <taxon>Microbotryomycetes</taxon>
        <taxon>Sporidiobolales</taxon>
        <taxon>Sporidiobolaceae</taxon>
        <taxon>Sporobolomyces</taxon>
    </lineage>
</organism>
<dbReference type="Pfam" id="PF00704">
    <property type="entry name" value="Glyco_hydro_18"/>
    <property type="match status" value="1"/>
</dbReference>
<evidence type="ECO:0000259" key="10">
    <source>
        <dbReference type="PROSITE" id="PS51910"/>
    </source>
</evidence>
<accession>A0A0D6EKU4</accession>
<name>A0A0D6EKU4_SPOSA</name>
<comment type="similarity">
    <text evidence="8">Belongs to the glycosyl hydrolase 18 family.</text>
</comment>
<dbReference type="Gene3D" id="3.20.20.80">
    <property type="entry name" value="Glycosidases"/>
    <property type="match status" value="1"/>
</dbReference>
<keyword evidence="5 7" id="KW-0326">Glycosidase</keyword>
<evidence type="ECO:0000256" key="2">
    <source>
        <dbReference type="ARBA" id="ARBA00022801"/>
    </source>
</evidence>
<dbReference type="PANTHER" id="PTHR11177">
    <property type="entry name" value="CHITINASE"/>
    <property type="match status" value="1"/>
</dbReference>
<gene>
    <name evidence="11" type="primary">SPOSA6832_02143</name>
</gene>
<dbReference type="Proteomes" id="UP000243876">
    <property type="component" value="Unassembled WGS sequence"/>
</dbReference>
<proteinExistence type="inferred from homology"/>
<dbReference type="SUPFAM" id="SSF54556">
    <property type="entry name" value="Chitinase insertion domain"/>
    <property type="match status" value="1"/>
</dbReference>
<dbReference type="AlphaFoldDB" id="A0A0D6EKU4"/>
<evidence type="ECO:0000313" key="12">
    <source>
        <dbReference type="Proteomes" id="UP000243876"/>
    </source>
</evidence>
<dbReference type="GO" id="GO:0005576">
    <property type="term" value="C:extracellular region"/>
    <property type="evidence" value="ECO:0007669"/>
    <property type="project" value="TreeGrafter"/>
</dbReference>
<dbReference type="EMBL" id="CENE01000007">
    <property type="protein sequence ID" value="CEQ40531.1"/>
    <property type="molecule type" value="Genomic_DNA"/>
</dbReference>
<protein>
    <submittedName>
        <fullName evidence="11">SPOSA6832_02143-mRNA-1:cds</fullName>
    </submittedName>
</protein>
<keyword evidence="12" id="KW-1185">Reference proteome</keyword>
<dbReference type="GO" id="GO:0000272">
    <property type="term" value="P:polysaccharide catabolic process"/>
    <property type="evidence" value="ECO:0007669"/>
    <property type="project" value="UniProtKB-KW"/>
</dbReference>
<dbReference type="GO" id="GO:0008843">
    <property type="term" value="F:endochitinase activity"/>
    <property type="evidence" value="ECO:0007669"/>
    <property type="project" value="UniProtKB-EC"/>
</dbReference>
<evidence type="ECO:0000256" key="5">
    <source>
        <dbReference type="ARBA" id="ARBA00023295"/>
    </source>
</evidence>
<dbReference type="PROSITE" id="PS51910">
    <property type="entry name" value="GH18_2"/>
    <property type="match status" value="1"/>
</dbReference>
<sequence>MSTQTPAQIDWNNTDLAYYFVTVTTTTGFEIPDGQSTSDIQAFVADAKKASSKAVFTVGGWTGSLHFSTLVATNASQATFAQQIKSFMDQYDFDGVDIDWEYPNDAGIGCNAVSPDDSANFLSFLETLRNTIGSDKLITAAVSVDGLIGSDGQPLTSLKAYGDYLDYINLMNYDISGSWSTTTGPNAPLRSCNSGTSAQAAVELWTKAGFPASKILLGIPTYSHSFTTQSSSLQTTQIGSYSSQLYQPWTGVTPKGGPDDSNAASTDVCGNTSSGYSGEWEYSEMISNGLLTPDGLNGTSGYTRYFDDCTQTPFLFNPQTRDLIAYEDPQSAGVKAHDFRLYGNHPGLHVGDQGKSQDAEEPLQG</sequence>
<dbReference type="SMART" id="SM00636">
    <property type="entry name" value="Glyco_18"/>
    <property type="match status" value="1"/>
</dbReference>
<feature type="domain" description="GH18" evidence="10">
    <location>
        <begin position="1"/>
        <end position="365"/>
    </location>
</feature>
<evidence type="ECO:0000256" key="4">
    <source>
        <dbReference type="ARBA" id="ARBA00023277"/>
    </source>
</evidence>
<dbReference type="InterPro" id="IPR017853">
    <property type="entry name" value="GH"/>
</dbReference>
<dbReference type="InterPro" id="IPR050314">
    <property type="entry name" value="Glycosyl_Hydrlase_18"/>
</dbReference>
<dbReference type="OrthoDB" id="73875at2759"/>
<dbReference type="Gene3D" id="3.10.50.10">
    <property type="match status" value="1"/>
</dbReference>
<dbReference type="InterPro" id="IPR011583">
    <property type="entry name" value="Chitinase_II/V-like_cat"/>
</dbReference>
<reference evidence="12" key="1">
    <citation type="submission" date="2015-02" db="EMBL/GenBank/DDBJ databases">
        <authorList>
            <person name="Gon?alves P."/>
        </authorList>
    </citation>
    <scope>NUCLEOTIDE SEQUENCE [LARGE SCALE GENOMIC DNA]</scope>
</reference>